<evidence type="ECO:0000313" key="1">
    <source>
        <dbReference type="EMBL" id="WDE14581.1"/>
    </source>
</evidence>
<sequence length="254" mass="27924">MANAVRLNHLEHKNLRVNSKNSVKLGDNVISTLTYPSEFIHIQRQYPILFSKHPQTGDFQSVALLGLEKDENLFLKRGKWQGSYIPAVIAKGPFLIGFEPQEIKGQVVNNPVIYIDMASPRVSLLSERSSENNAEDSKGAGEVLFLENGEQSPYLQQITRALATINDGANLSKAMFDAFSRYDLIEAVNLDITLNNGRQINLGGNYTIHREKLAALGGDALAQLNRAGFLSLAFAVVASLDNVSKLVDLKNATL</sequence>
<organism evidence="1 2">
    <name type="scientific">Thalassomonas haliotis</name>
    <dbReference type="NCBI Taxonomy" id="485448"/>
    <lineage>
        <taxon>Bacteria</taxon>
        <taxon>Pseudomonadati</taxon>
        <taxon>Pseudomonadota</taxon>
        <taxon>Gammaproteobacteria</taxon>
        <taxon>Alteromonadales</taxon>
        <taxon>Colwelliaceae</taxon>
        <taxon>Thalassomonas</taxon>
    </lineage>
</organism>
<dbReference type="EMBL" id="CP059693">
    <property type="protein sequence ID" value="WDE14581.1"/>
    <property type="molecule type" value="Genomic_DNA"/>
</dbReference>
<name>A0ABY7VLT8_9GAMM</name>
<evidence type="ECO:0000313" key="2">
    <source>
        <dbReference type="Proteomes" id="UP001215231"/>
    </source>
</evidence>
<dbReference type="Pfam" id="PF07277">
    <property type="entry name" value="SapC"/>
    <property type="match status" value="1"/>
</dbReference>
<proteinExistence type="predicted"/>
<dbReference type="InterPro" id="IPR010836">
    <property type="entry name" value="SapC"/>
</dbReference>
<protein>
    <submittedName>
        <fullName evidence="1">SapC family protein</fullName>
    </submittedName>
</protein>
<gene>
    <name evidence="1" type="ORF">H3N35_18645</name>
</gene>
<keyword evidence="2" id="KW-1185">Reference proteome</keyword>
<dbReference type="Proteomes" id="UP001215231">
    <property type="component" value="Chromosome"/>
</dbReference>
<reference evidence="1 2" key="1">
    <citation type="journal article" date="2022" name="Mar. Drugs">
        <title>Bioassay-Guided Fractionation Leads to the Detection of Cholic Acid Generated by the Rare Thalassomonas sp.</title>
        <authorList>
            <person name="Pheiffer F."/>
            <person name="Schneider Y.K."/>
            <person name="Hansen E.H."/>
            <person name="Andersen J.H."/>
            <person name="Isaksson J."/>
            <person name="Busche T."/>
            <person name="R C."/>
            <person name="Kalinowski J."/>
            <person name="Zyl L.V."/>
            <person name="Trindade M."/>
        </authorList>
    </citation>
    <scope>NUCLEOTIDE SEQUENCE [LARGE SCALE GENOMIC DNA]</scope>
    <source>
        <strain evidence="1 2">A5K-61T</strain>
    </source>
</reference>
<accession>A0ABY7VLT8</accession>